<gene>
    <name evidence="10" type="primary">flhS</name>
    <name evidence="10" type="ORF">PMES_00957</name>
</gene>
<dbReference type="SUPFAM" id="SSF47384">
    <property type="entry name" value="Homodimeric domain of signal transducing histidine kinase"/>
    <property type="match status" value="1"/>
</dbReference>
<organism evidence="10 11">
    <name type="scientific">Profundibacterium mesophilum KAUST100406-0324</name>
    <dbReference type="NCBI Taxonomy" id="1037889"/>
    <lineage>
        <taxon>Bacteria</taxon>
        <taxon>Pseudomonadati</taxon>
        <taxon>Pseudomonadota</taxon>
        <taxon>Alphaproteobacteria</taxon>
        <taxon>Rhodobacterales</taxon>
        <taxon>Roseobacteraceae</taxon>
        <taxon>Profundibacterium</taxon>
    </lineage>
</organism>
<dbReference type="Pfam" id="PF02518">
    <property type="entry name" value="HATPase_c"/>
    <property type="match status" value="1"/>
</dbReference>
<dbReference type="SMART" id="SM00387">
    <property type="entry name" value="HATPase_c"/>
    <property type="match status" value="1"/>
</dbReference>
<evidence type="ECO:0000256" key="3">
    <source>
        <dbReference type="ARBA" id="ARBA00022679"/>
    </source>
</evidence>
<keyword evidence="4" id="KW-0547">Nucleotide-binding</keyword>
<evidence type="ECO:0000256" key="6">
    <source>
        <dbReference type="ARBA" id="ARBA00022840"/>
    </source>
</evidence>
<name>A0A921NRZ9_9RHOB</name>
<dbReference type="InterPro" id="IPR005467">
    <property type="entry name" value="His_kinase_dom"/>
</dbReference>
<dbReference type="InterPro" id="IPR036097">
    <property type="entry name" value="HisK_dim/P_sf"/>
</dbReference>
<dbReference type="GO" id="GO:0000155">
    <property type="term" value="F:phosphorelay sensor kinase activity"/>
    <property type="evidence" value="ECO:0007669"/>
    <property type="project" value="InterPro"/>
</dbReference>
<evidence type="ECO:0000313" key="10">
    <source>
        <dbReference type="EMBL" id="KAF0676667.1"/>
    </source>
</evidence>
<evidence type="ECO:0000256" key="5">
    <source>
        <dbReference type="ARBA" id="ARBA00022777"/>
    </source>
</evidence>
<dbReference type="InterPro" id="IPR035965">
    <property type="entry name" value="PAS-like_dom_sf"/>
</dbReference>
<evidence type="ECO:0000256" key="7">
    <source>
        <dbReference type="ARBA" id="ARBA00023012"/>
    </source>
</evidence>
<keyword evidence="6" id="KW-0067">ATP-binding</keyword>
<dbReference type="InterPro" id="IPR003594">
    <property type="entry name" value="HATPase_dom"/>
</dbReference>
<evidence type="ECO:0000256" key="4">
    <source>
        <dbReference type="ARBA" id="ARBA00022741"/>
    </source>
</evidence>
<comment type="catalytic activity">
    <reaction evidence="1">
        <text>ATP + protein L-histidine = ADP + protein N-phospho-L-histidine.</text>
        <dbReference type="EC" id="2.7.13.3"/>
    </reaction>
</comment>
<dbReference type="Proteomes" id="UP000698242">
    <property type="component" value="Unassembled WGS sequence"/>
</dbReference>
<accession>A0A921NRZ9</accession>
<dbReference type="PRINTS" id="PR00344">
    <property type="entry name" value="BCTRLSENSOR"/>
</dbReference>
<proteinExistence type="predicted"/>
<dbReference type="GO" id="GO:0030295">
    <property type="term" value="F:protein kinase activator activity"/>
    <property type="evidence" value="ECO:0007669"/>
    <property type="project" value="TreeGrafter"/>
</dbReference>
<protein>
    <recommendedName>
        <fullName evidence="2">histidine kinase</fullName>
        <ecNumber evidence="2">2.7.13.3</ecNumber>
    </recommendedName>
</protein>
<feature type="region of interest" description="Disordered" evidence="8">
    <location>
        <begin position="303"/>
        <end position="337"/>
    </location>
</feature>
<dbReference type="Gene3D" id="3.30.565.10">
    <property type="entry name" value="Histidine kinase-like ATPase, C-terminal domain"/>
    <property type="match status" value="1"/>
</dbReference>
<dbReference type="PROSITE" id="PS50109">
    <property type="entry name" value="HIS_KIN"/>
    <property type="match status" value="1"/>
</dbReference>
<comment type="caution">
    <text evidence="10">The sequence shown here is derived from an EMBL/GenBank/DDBJ whole genome shotgun (WGS) entry which is preliminary data.</text>
</comment>
<dbReference type="GO" id="GO:0000156">
    <property type="term" value="F:phosphorelay response regulator activity"/>
    <property type="evidence" value="ECO:0007669"/>
    <property type="project" value="TreeGrafter"/>
</dbReference>
<dbReference type="Pfam" id="PF08448">
    <property type="entry name" value="PAS_4"/>
    <property type="match status" value="1"/>
</dbReference>
<dbReference type="AlphaFoldDB" id="A0A921NRZ9"/>
<dbReference type="SUPFAM" id="SSF55874">
    <property type="entry name" value="ATPase domain of HSP90 chaperone/DNA topoisomerase II/histidine kinase"/>
    <property type="match status" value="1"/>
</dbReference>
<keyword evidence="7" id="KW-0902">Two-component regulatory system</keyword>
<dbReference type="InterPro" id="IPR013656">
    <property type="entry name" value="PAS_4"/>
</dbReference>
<evidence type="ECO:0000256" key="8">
    <source>
        <dbReference type="SAM" id="MobiDB-lite"/>
    </source>
</evidence>
<keyword evidence="5 10" id="KW-0418">Kinase</keyword>
<evidence type="ECO:0000256" key="2">
    <source>
        <dbReference type="ARBA" id="ARBA00012438"/>
    </source>
</evidence>
<dbReference type="GO" id="GO:0007234">
    <property type="term" value="P:osmosensory signaling via phosphorelay pathway"/>
    <property type="evidence" value="ECO:0007669"/>
    <property type="project" value="TreeGrafter"/>
</dbReference>
<evidence type="ECO:0000259" key="9">
    <source>
        <dbReference type="PROSITE" id="PS50109"/>
    </source>
</evidence>
<dbReference type="InterPro" id="IPR004358">
    <property type="entry name" value="Sig_transdc_His_kin-like_C"/>
</dbReference>
<dbReference type="SUPFAM" id="SSF55785">
    <property type="entry name" value="PYP-like sensor domain (PAS domain)"/>
    <property type="match status" value="1"/>
</dbReference>
<dbReference type="InterPro" id="IPR050351">
    <property type="entry name" value="BphY/WalK/GraS-like"/>
</dbReference>
<dbReference type="InterPro" id="IPR036890">
    <property type="entry name" value="HATPase_C_sf"/>
</dbReference>
<evidence type="ECO:0000256" key="1">
    <source>
        <dbReference type="ARBA" id="ARBA00000085"/>
    </source>
</evidence>
<dbReference type="EMBL" id="APKE01000013">
    <property type="protein sequence ID" value="KAF0676667.1"/>
    <property type="molecule type" value="Genomic_DNA"/>
</dbReference>
<keyword evidence="11" id="KW-1185">Reference proteome</keyword>
<dbReference type="PANTHER" id="PTHR42878:SF7">
    <property type="entry name" value="SENSOR HISTIDINE KINASE GLRK"/>
    <property type="match status" value="1"/>
</dbReference>
<evidence type="ECO:0000313" key="11">
    <source>
        <dbReference type="Proteomes" id="UP000698242"/>
    </source>
</evidence>
<dbReference type="PANTHER" id="PTHR42878">
    <property type="entry name" value="TWO-COMPONENT HISTIDINE KINASE"/>
    <property type="match status" value="1"/>
</dbReference>
<dbReference type="RefSeq" id="WP_159964374.1">
    <property type="nucleotide sequence ID" value="NZ_APKE01000013.1"/>
</dbReference>
<sequence>MREIREPADRMAGDAAALDAMRAALDALAPPAALIEQTAPGAFRVLHLNDVWRRICGREASEVWNLPLEDAFAPRLAAALAMQLGRCAAQGGVHAFEETMAIGGRESWWKVQLREMPRTPDNRPRLTAVLAELTDYRHRALGDAAQISRLAGLNAELRDLTGLAAHDLRSPLANIVSLARLAETPAVTAPDPATMLGLCGSAARKGLDEIDAIMDRIDALDLGQTPPEIVDLDPLCRDLLLQLDPGGRRTVKWPTARVETDPVLLRRALHNLLDNALRFSRTHVRIALTCDLSSLPRRIELRVEDDGPGFAPDDRPAPPPGTGGAGEPDEQTGSGRRFGLAAVARLLEARGGYLVIEPAAPGRGGRVRLGLPGTLRP</sequence>
<dbReference type="GO" id="GO:0005524">
    <property type="term" value="F:ATP binding"/>
    <property type="evidence" value="ECO:0007669"/>
    <property type="project" value="UniProtKB-KW"/>
</dbReference>
<feature type="domain" description="Histidine kinase" evidence="9">
    <location>
        <begin position="163"/>
        <end position="375"/>
    </location>
</feature>
<dbReference type="EC" id="2.7.13.3" evidence="2"/>
<dbReference type="OrthoDB" id="7810511at2"/>
<keyword evidence="3 10" id="KW-0808">Transferase</keyword>
<reference evidence="10" key="1">
    <citation type="submission" date="2013-03" db="EMBL/GenBank/DDBJ databases">
        <title>Genome Sequence of the Profundibacterium mesophilum strain KAUST100406-0324T from Red Sea, a novel genus in the family Rhodobacteraceae.</title>
        <authorList>
            <person name="Essack M."/>
            <person name="Alam I."/>
            <person name="Lafi F."/>
            <person name="Alawi W."/>
            <person name="Kamanu F."/>
            <person name="Al-Suwailem A."/>
            <person name="Lee O.O."/>
            <person name="Xu Y."/>
            <person name="Bajic V."/>
            <person name="Qian P.-Y."/>
            <person name="Archer J."/>
        </authorList>
    </citation>
    <scope>NUCLEOTIDE SEQUENCE</scope>
    <source>
        <strain evidence="10">KAUST100406-0324</strain>
    </source>
</reference>